<comment type="similarity">
    <text evidence="7 8">Belongs to the PINc/VapC protein family.</text>
</comment>
<keyword evidence="3 8" id="KW-0540">Nuclease</keyword>
<dbReference type="PANTHER" id="PTHR33653:SF1">
    <property type="entry name" value="RIBONUCLEASE VAPC2"/>
    <property type="match status" value="1"/>
</dbReference>
<name>A0ABP8GXU1_9BURK</name>
<dbReference type="EMBL" id="BAABFO010000008">
    <property type="protein sequence ID" value="GAA4331482.1"/>
    <property type="molecule type" value="Genomic_DNA"/>
</dbReference>
<evidence type="ECO:0000256" key="4">
    <source>
        <dbReference type="ARBA" id="ARBA00022723"/>
    </source>
</evidence>
<evidence type="ECO:0000256" key="6">
    <source>
        <dbReference type="ARBA" id="ARBA00022842"/>
    </source>
</evidence>
<feature type="binding site" evidence="8">
    <location>
        <position position="102"/>
    </location>
    <ligand>
        <name>Mg(2+)</name>
        <dbReference type="ChEBI" id="CHEBI:18420"/>
    </ligand>
</feature>
<dbReference type="CDD" id="cd18746">
    <property type="entry name" value="PIN_VapC4-5_FitB-like"/>
    <property type="match status" value="1"/>
</dbReference>
<proteinExistence type="inferred from homology"/>
<comment type="function">
    <text evidence="8">Toxic component of a toxin-antitoxin (TA) system. An RNase.</text>
</comment>
<evidence type="ECO:0000256" key="3">
    <source>
        <dbReference type="ARBA" id="ARBA00022722"/>
    </source>
</evidence>
<evidence type="ECO:0000256" key="1">
    <source>
        <dbReference type="ARBA" id="ARBA00001946"/>
    </source>
</evidence>
<reference evidence="11" key="1">
    <citation type="journal article" date="2019" name="Int. J. Syst. Evol. Microbiol.">
        <title>The Global Catalogue of Microorganisms (GCM) 10K type strain sequencing project: providing services to taxonomists for standard genome sequencing and annotation.</title>
        <authorList>
            <consortium name="The Broad Institute Genomics Platform"/>
            <consortium name="The Broad Institute Genome Sequencing Center for Infectious Disease"/>
            <person name="Wu L."/>
            <person name="Ma J."/>
        </authorList>
    </citation>
    <scope>NUCLEOTIDE SEQUENCE [LARGE SCALE GENOMIC DNA]</scope>
    <source>
        <strain evidence="11">JCM 17666</strain>
    </source>
</reference>
<feature type="domain" description="PIN" evidence="9">
    <location>
        <begin position="3"/>
        <end position="124"/>
    </location>
</feature>
<dbReference type="InterPro" id="IPR022907">
    <property type="entry name" value="VapC_family"/>
</dbReference>
<dbReference type="PANTHER" id="PTHR33653">
    <property type="entry name" value="RIBONUCLEASE VAPC2"/>
    <property type="match status" value="1"/>
</dbReference>
<dbReference type="InterPro" id="IPR029060">
    <property type="entry name" value="PIN-like_dom_sf"/>
</dbReference>
<protein>
    <recommendedName>
        <fullName evidence="8">Ribonuclease VapC</fullName>
        <shortName evidence="8">RNase VapC</shortName>
        <ecNumber evidence="8">3.1.-.-</ecNumber>
    </recommendedName>
    <alternativeName>
        <fullName evidence="8">Toxin VapC</fullName>
    </alternativeName>
</protein>
<keyword evidence="11" id="KW-1185">Reference proteome</keyword>
<dbReference type="InterPro" id="IPR050556">
    <property type="entry name" value="Type_II_TA_system_RNase"/>
</dbReference>
<dbReference type="Proteomes" id="UP001501671">
    <property type="component" value="Unassembled WGS sequence"/>
</dbReference>
<gene>
    <name evidence="8" type="primary">vapC</name>
    <name evidence="10" type="ORF">GCM10023144_20200</name>
</gene>
<keyword evidence="6 8" id="KW-0460">Magnesium</keyword>
<evidence type="ECO:0000256" key="5">
    <source>
        <dbReference type="ARBA" id="ARBA00022801"/>
    </source>
</evidence>
<evidence type="ECO:0000256" key="7">
    <source>
        <dbReference type="ARBA" id="ARBA00038093"/>
    </source>
</evidence>
<dbReference type="InterPro" id="IPR002716">
    <property type="entry name" value="PIN_dom"/>
</dbReference>
<keyword evidence="5 8" id="KW-0378">Hydrolase</keyword>
<comment type="cofactor">
    <cofactor evidence="1 8">
        <name>Mg(2+)</name>
        <dbReference type="ChEBI" id="CHEBI:18420"/>
    </cofactor>
</comment>
<keyword evidence="4 8" id="KW-0479">Metal-binding</keyword>
<comment type="caution">
    <text evidence="10">The sequence shown here is derived from an EMBL/GenBank/DDBJ whole genome shotgun (WGS) entry which is preliminary data.</text>
</comment>
<keyword evidence="2 8" id="KW-1277">Toxin-antitoxin system</keyword>
<evidence type="ECO:0000256" key="8">
    <source>
        <dbReference type="HAMAP-Rule" id="MF_00265"/>
    </source>
</evidence>
<accession>A0ABP8GXU1</accession>
<evidence type="ECO:0000313" key="10">
    <source>
        <dbReference type="EMBL" id="GAA4331482.1"/>
    </source>
</evidence>
<dbReference type="Pfam" id="PF01850">
    <property type="entry name" value="PIN"/>
    <property type="match status" value="1"/>
</dbReference>
<dbReference type="SUPFAM" id="SSF88723">
    <property type="entry name" value="PIN domain-like"/>
    <property type="match status" value="1"/>
</dbReference>
<evidence type="ECO:0000313" key="11">
    <source>
        <dbReference type="Proteomes" id="UP001501671"/>
    </source>
</evidence>
<dbReference type="EC" id="3.1.-.-" evidence="8"/>
<evidence type="ECO:0000256" key="2">
    <source>
        <dbReference type="ARBA" id="ARBA00022649"/>
    </source>
</evidence>
<evidence type="ECO:0000259" key="9">
    <source>
        <dbReference type="Pfam" id="PF01850"/>
    </source>
</evidence>
<organism evidence="10 11">
    <name type="scientific">Pigmentiphaga soli</name>
    <dbReference type="NCBI Taxonomy" id="1007095"/>
    <lineage>
        <taxon>Bacteria</taxon>
        <taxon>Pseudomonadati</taxon>
        <taxon>Pseudomonadota</taxon>
        <taxon>Betaproteobacteria</taxon>
        <taxon>Burkholderiales</taxon>
        <taxon>Alcaligenaceae</taxon>
        <taxon>Pigmentiphaga</taxon>
    </lineage>
</organism>
<dbReference type="Gene3D" id="3.40.50.1010">
    <property type="entry name" value="5'-nuclease"/>
    <property type="match status" value="1"/>
</dbReference>
<sequence>MSYLVDTNVLSELRRKQPDGNVVQWLEKRPPTTLFLSALTMGELRKGIEQMPEGGRKRIYLDWLEVELSRFFSGRILAIDQPVADCWGRLVAQAGRTLPAIDSLLGATALTHGLTLVTRNERDFQYPGLDVINPWEV</sequence>
<dbReference type="HAMAP" id="MF_00265">
    <property type="entry name" value="VapC_Nob1"/>
    <property type="match status" value="1"/>
</dbReference>
<feature type="binding site" evidence="8">
    <location>
        <position position="6"/>
    </location>
    <ligand>
        <name>Mg(2+)</name>
        <dbReference type="ChEBI" id="CHEBI:18420"/>
    </ligand>
</feature>
<keyword evidence="8" id="KW-0800">Toxin</keyword>
<dbReference type="RefSeq" id="WP_345248934.1">
    <property type="nucleotide sequence ID" value="NZ_BAABFO010000008.1"/>
</dbReference>